<evidence type="ECO:0000256" key="1">
    <source>
        <dbReference type="SAM" id="MobiDB-lite"/>
    </source>
</evidence>
<dbReference type="Proteomes" id="UP000218811">
    <property type="component" value="Unassembled WGS sequence"/>
</dbReference>
<reference evidence="2 3" key="1">
    <citation type="journal article" date="2012" name="Science">
        <title>The Paleozoic origin of enzymatic lignin decomposition reconstructed from 31 fungal genomes.</title>
        <authorList>
            <person name="Floudas D."/>
            <person name="Binder M."/>
            <person name="Riley R."/>
            <person name="Barry K."/>
            <person name="Blanchette R.A."/>
            <person name="Henrissat B."/>
            <person name="Martinez A.T."/>
            <person name="Otillar R."/>
            <person name="Spatafora J.W."/>
            <person name="Yadav J.S."/>
            <person name="Aerts A."/>
            <person name="Benoit I."/>
            <person name="Boyd A."/>
            <person name="Carlson A."/>
            <person name="Copeland A."/>
            <person name="Coutinho P.M."/>
            <person name="de Vries R.P."/>
            <person name="Ferreira P."/>
            <person name="Findley K."/>
            <person name="Foster B."/>
            <person name="Gaskell J."/>
            <person name="Glotzer D."/>
            <person name="Gorecki P."/>
            <person name="Heitman J."/>
            <person name="Hesse C."/>
            <person name="Hori C."/>
            <person name="Igarashi K."/>
            <person name="Jurgens J.A."/>
            <person name="Kallen N."/>
            <person name="Kersten P."/>
            <person name="Kohler A."/>
            <person name="Kuees U."/>
            <person name="Kumar T.K.A."/>
            <person name="Kuo A."/>
            <person name="LaButti K."/>
            <person name="Larrondo L.F."/>
            <person name="Lindquist E."/>
            <person name="Ling A."/>
            <person name="Lombard V."/>
            <person name="Lucas S."/>
            <person name="Lundell T."/>
            <person name="Martin R."/>
            <person name="McLaughlin D.J."/>
            <person name="Morgenstern I."/>
            <person name="Morin E."/>
            <person name="Murat C."/>
            <person name="Nagy L.G."/>
            <person name="Nolan M."/>
            <person name="Ohm R.A."/>
            <person name="Patyshakuliyeva A."/>
            <person name="Rokas A."/>
            <person name="Ruiz-Duenas F.J."/>
            <person name="Sabat G."/>
            <person name="Salamov A."/>
            <person name="Samejima M."/>
            <person name="Schmutz J."/>
            <person name="Slot J.C."/>
            <person name="St John F."/>
            <person name="Stenlid J."/>
            <person name="Sun H."/>
            <person name="Sun S."/>
            <person name="Syed K."/>
            <person name="Tsang A."/>
            <person name="Wiebenga A."/>
            <person name="Young D."/>
            <person name="Pisabarro A."/>
            <person name="Eastwood D.C."/>
            <person name="Martin F."/>
            <person name="Cullen D."/>
            <person name="Grigoriev I.V."/>
            <person name="Hibbett D.S."/>
        </authorList>
    </citation>
    <scope>NUCLEOTIDE SEQUENCE [LARGE SCALE GENOMIC DNA]</scope>
    <source>
        <strain evidence="2 3">MD-104</strain>
    </source>
</reference>
<proteinExistence type="predicted"/>
<organism evidence="2 3">
    <name type="scientific">Wolfiporia cocos (strain MD-104)</name>
    <name type="common">Brown rot fungus</name>
    <dbReference type="NCBI Taxonomy" id="742152"/>
    <lineage>
        <taxon>Eukaryota</taxon>
        <taxon>Fungi</taxon>
        <taxon>Dikarya</taxon>
        <taxon>Basidiomycota</taxon>
        <taxon>Agaricomycotina</taxon>
        <taxon>Agaricomycetes</taxon>
        <taxon>Polyporales</taxon>
        <taxon>Phaeolaceae</taxon>
        <taxon>Wolfiporia</taxon>
    </lineage>
</organism>
<evidence type="ECO:0000313" key="3">
    <source>
        <dbReference type="Proteomes" id="UP000218811"/>
    </source>
</evidence>
<evidence type="ECO:0000313" key="2">
    <source>
        <dbReference type="EMBL" id="PCH36030.1"/>
    </source>
</evidence>
<protein>
    <submittedName>
        <fullName evidence="2">Uncharacterized protein</fullName>
    </submittedName>
</protein>
<keyword evidence="3" id="KW-1185">Reference proteome</keyword>
<feature type="region of interest" description="Disordered" evidence="1">
    <location>
        <begin position="503"/>
        <end position="524"/>
    </location>
</feature>
<feature type="region of interest" description="Disordered" evidence="1">
    <location>
        <begin position="1"/>
        <end position="20"/>
    </location>
</feature>
<accession>A0A2H3J199</accession>
<sequence>MPTGSDHWLGDRPGTPNGSCDPHFVMRHSALHPRPIPPLPPRTCAFASRARDVAGARAATTQCNDRLYRVQSPTGSATDAHHACSARASVRAASSCASNARSMPPCPARASCLFLAPRSRDCRMQIMCRRFPRALECVVRLHLRAPGSGLLTSYELDSYIPVTFHFRRTPLASIPVPRRGEPSPRPNPRRFAARCIGSRHVRHRAGPGPCEANIYPTHPRATSHGSDDARPRHAQARGYSEHMHKPRIARHAPTIPVHTAGEQAGVYAPWRLIVRLYHADAYDPTSYGAPSALKVPGVWDVEGIVDSALGMLTSAVLGLTLLDQHPHPEVRRTTPQTLREPASCTLVRDRRQQDQIGTLPSLEMPAADCPVGIRAFAPQIRSRVLTARQSHTNRPGPRTSLPSASRRRVVSVQLSLCHTVEIGRAPPSKFILAPASLSVPRRVCTAQGTDAAARRPAAVSWPGRATARNTSRHAAIRVAVHITNSPRMRNAKEIAVGTASPHVHKTLPSIGKRRQPYTGRHDNI</sequence>
<name>A0A2H3J199_WOLCO</name>
<dbReference type="EMBL" id="KB467865">
    <property type="protein sequence ID" value="PCH36030.1"/>
    <property type="molecule type" value="Genomic_DNA"/>
</dbReference>
<feature type="region of interest" description="Disordered" evidence="1">
    <location>
        <begin position="386"/>
        <end position="405"/>
    </location>
</feature>
<gene>
    <name evidence="2" type="ORF">WOLCODRAFT_166628</name>
</gene>
<dbReference type="AlphaFoldDB" id="A0A2H3J199"/>